<feature type="non-terminal residue" evidence="4">
    <location>
        <position position="1"/>
    </location>
</feature>
<dbReference type="Proteomes" id="UP000215902">
    <property type="component" value="Unassembled WGS sequence"/>
</dbReference>
<keyword evidence="5" id="KW-1185">Reference proteome</keyword>
<dbReference type="InterPro" id="IPR001683">
    <property type="entry name" value="PX_dom"/>
</dbReference>
<dbReference type="Pfam" id="PF00787">
    <property type="entry name" value="PX"/>
    <property type="match status" value="1"/>
</dbReference>
<dbReference type="PANTHER" id="PTHR46571">
    <property type="entry name" value="SORTING NEXIN-8"/>
    <property type="match status" value="1"/>
</dbReference>
<comment type="subcellular location">
    <subcellularLocation>
        <location evidence="1">Membrane</location>
        <topology evidence="1">Peripheral membrane protein</topology>
        <orientation evidence="1">Cytoplasmic side</orientation>
    </subcellularLocation>
</comment>
<proteinExistence type="predicted"/>
<feature type="compositionally biased region" description="Polar residues" evidence="2">
    <location>
        <begin position="560"/>
        <end position="569"/>
    </location>
</feature>
<comment type="caution">
    <text evidence="4">The sequence shown here is derived from an EMBL/GenBank/DDBJ whole genome shotgun (WGS) entry which is preliminary data.</text>
</comment>
<evidence type="ECO:0000259" key="3">
    <source>
        <dbReference type="PROSITE" id="PS50195"/>
    </source>
</evidence>
<reference evidence="4 5" key="1">
    <citation type="submission" date="2017-06" db="EMBL/GenBank/DDBJ databases">
        <title>A platform for efficient transgenesis in Macrostomum lignano, a flatworm model organism for stem cell research.</title>
        <authorList>
            <person name="Berezikov E."/>
        </authorList>
    </citation>
    <scope>NUCLEOTIDE SEQUENCE [LARGE SCALE GENOMIC DNA]</scope>
    <source>
        <strain evidence="4">DV1</strain>
        <tissue evidence="4">Whole organism</tissue>
    </source>
</reference>
<evidence type="ECO:0000313" key="4">
    <source>
        <dbReference type="EMBL" id="PAA71958.1"/>
    </source>
</evidence>
<dbReference type="AlphaFoldDB" id="A0A267FDX8"/>
<feature type="domain" description="PX" evidence="3">
    <location>
        <begin position="161"/>
        <end position="273"/>
    </location>
</feature>
<sequence>QKIMSEDPSFCTDNPPKQYQEIYRILSGSSSSNSDSRGSTEDSSASSELESPIDRGLFLALLEHSGLPAGTLRSIWSLAEPADNYLTKRGLFRALALIGLSQAGGGSERQQAPSLAALRALPEAPTPNFGDLASLAKEAARLRRERQPAKMSMSLEELEELDTVTVTLQQEQKGVLVFRHRVYKVTSRRYDSSNLRRYNDFRSLNELLLQRYPYRIVPQLPGKGRPLSGSGGAAFLEERERGLQCYLNLLARHPTVCDDEMLRLFFTCSGEDFEKALRSAFGRPLDEFLTHAQAASVKQLVPPDAVQRHEESRRFAQGLLQRLTACRDCLRCLAEASRSAGAAVAGLAVRLDELGRQPQLQPPVEWAAMSAEADSWAQVQAGLPRVTAAYQGVAARYEDKAALEDSVVASAEYLVMLIDGFVQLAERVKHLKRDHDRSMRNLTDFKKRASSHHMAGRDRWAVEDLENRIAKHESVLQDLEARTHFANFCLGLETQLVQANLPLVRSLLLSLTGSQIVGHAQIAEHWSNCKPLVEGLLQQQQQQQRSPVIPGPSENRSPKSDTTSAKSSP</sequence>
<dbReference type="SUPFAM" id="SSF64268">
    <property type="entry name" value="PX domain"/>
    <property type="match status" value="1"/>
</dbReference>
<evidence type="ECO:0000256" key="1">
    <source>
        <dbReference type="ARBA" id="ARBA00004287"/>
    </source>
</evidence>
<dbReference type="Gene3D" id="3.30.1520.10">
    <property type="entry name" value="Phox-like domain"/>
    <property type="match status" value="1"/>
</dbReference>
<dbReference type="GO" id="GO:0005829">
    <property type="term" value="C:cytosol"/>
    <property type="evidence" value="ECO:0007669"/>
    <property type="project" value="GOC"/>
</dbReference>
<gene>
    <name evidence="4" type="ORF">BOX15_Mlig011695g1</name>
</gene>
<dbReference type="GO" id="GO:0031901">
    <property type="term" value="C:early endosome membrane"/>
    <property type="evidence" value="ECO:0007669"/>
    <property type="project" value="TreeGrafter"/>
</dbReference>
<accession>A0A267FDX8</accession>
<dbReference type="GO" id="GO:0006886">
    <property type="term" value="P:intracellular protein transport"/>
    <property type="evidence" value="ECO:0007669"/>
    <property type="project" value="TreeGrafter"/>
</dbReference>
<dbReference type="InterPro" id="IPR036871">
    <property type="entry name" value="PX_dom_sf"/>
</dbReference>
<name>A0A267FDX8_9PLAT</name>
<dbReference type="SMART" id="SM00312">
    <property type="entry name" value="PX"/>
    <property type="match status" value="1"/>
</dbReference>
<dbReference type="OrthoDB" id="10064318at2759"/>
<dbReference type="GO" id="GO:0034498">
    <property type="term" value="P:early endosome to Golgi transport"/>
    <property type="evidence" value="ECO:0007669"/>
    <property type="project" value="TreeGrafter"/>
</dbReference>
<dbReference type="EMBL" id="NIVC01001124">
    <property type="protein sequence ID" value="PAA71958.1"/>
    <property type="molecule type" value="Genomic_DNA"/>
</dbReference>
<dbReference type="InterPro" id="IPR028662">
    <property type="entry name" value="SNX8/Mvp1"/>
</dbReference>
<organism evidence="4 5">
    <name type="scientific">Macrostomum lignano</name>
    <dbReference type="NCBI Taxonomy" id="282301"/>
    <lineage>
        <taxon>Eukaryota</taxon>
        <taxon>Metazoa</taxon>
        <taxon>Spiralia</taxon>
        <taxon>Lophotrochozoa</taxon>
        <taxon>Platyhelminthes</taxon>
        <taxon>Rhabditophora</taxon>
        <taxon>Macrostomorpha</taxon>
        <taxon>Macrostomida</taxon>
        <taxon>Macrostomidae</taxon>
        <taxon>Macrostomum</taxon>
    </lineage>
</organism>
<evidence type="ECO:0000313" key="5">
    <source>
        <dbReference type="Proteomes" id="UP000215902"/>
    </source>
</evidence>
<dbReference type="GO" id="GO:0035091">
    <property type="term" value="F:phosphatidylinositol binding"/>
    <property type="evidence" value="ECO:0007669"/>
    <property type="project" value="InterPro"/>
</dbReference>
<feature type="region of interest" description="Disordered" evidence="2">
    <location>
        <begin position="25"/>
        <end position="49"/>
    </location>
</feature>
<evidence type="ECO:0000256" key="2">
    <source>
        <dbReference type="SAM" id="MobiDB-lite"/>
    </source>
</evidence>
<dbReference type="STRING" id="282301.A0A267FDX8"/>
<dbReference type="PANTHER" id="PTHR46571:SF1">
    <property type="entry name" value="SORTING NEXIN-8"/>
    <property type="match status" value="1"/>
</dbReference>
<feature type="compositionally biased region" description="Low complexity" evidence="2">
    <location>
        <begin position="27"/>
        <end position="49"/>
    </location>
</feature>
<dbReference type="PROSITE" id="PS50195">
    <property type="entry name" value="PX"/>
    <property type="match status" value="1"/>
</dbReference>
<feature type="region of interest" description="Disordered" evidence="2">
    <location>
        <begin position="537"/>
        <end position="569"/>
    </location>
</feature>
<protein>
    <recommendedName>
        <fullName evidence="3">PX domain-containing protein</fullName>
    </recommendedName>
</protein>